<dbReference type="GO" id="GO:0009252">
    <property type="term" value="P:peptidoglycan biosynthetic process"/>
    <property type="evidence" value="ECO:0007669"/>
    <property type="project" value="UniProtKB-UniRule"/>
</dbReference>
<dbReference type="Proteomes" id="UP000229191">
    <property type="component" value="Unassembled WGS sequence"/>
</dbReference>
<keyword evidence="2 8" id="KW-1003">Cell membrane</keyword>
<dbReference type="AlphaFoldDB" id="A0A2M7BNZ5"/>
<accession>A0A2M7BNZ5</accession>
<keyword evidence="5 8" id="KW-0573">Peptidoglycan synthesis</keyword>
<dbReference type="HAMAP" id="MF_02078">
    <property type="entry name" value="MurJ_MviN"/>
    <property type="match status" value="1"/>
</dbReference>
<feature type="transmembrane region" description="Helical" evidence="8">
    <location>
        <begin position="102"/>
        <end position="122"/>
    </location>
</feature>
<keyword evidence="6 8" id="KW-1133">Transmembrane helix</keyword>
<keyword evidence="8 9" id="KW-0961">Cell wall biogenesis/degradation</keyword>
<name>A0A2M7BNZ5_9BACT</name>
<evidence type="ECO:0000256" key="1">
    <source>
        <dbReference type="ARBA" id="ARBA00004651"/>
    </source>
</evidence>
<dbReference type="GO" id="GO:0005886">
    <property type="term" value="C:plasma membrane"/>
    <property type="evidence" value="ECO:0007669"/>
    <property type="project" value="UniProtKB-SubCell"/>
</dbReference>
<evidence type="ECO:0000256" key="6">
    <source>
        <dbReference type="ARBA" id="ARBA00022989"/>
    </source>
</evidence>
<protein>
    <recommendedName>
        <fullName evidence="8">Probable lipid II flippase MurJ</fullName>
    </recommendedName>
</protein>
<evidence type="ECO:0000313" key="11">
    <source>
        <dbReference type="Proteomes" id="UP000229191"/>
    </source>
</evidence>
<keyword evidence="3 8" id="KW-0812">Transmembrane</keyword>
<dbReference type="NCBIfam" id="TIGR01695">
    <property type="entry name" value="murJ_mviN"/>
    <property type="match status" value="1"/>
</dbReference>
<feature type="transmembrane region" description="Helical" evidence="8">
    <location>
        <begin position="328"/>
        <end position="349"/>
    </location>
</feature>
<comment type="caution">
    <text evidence="10">The sequence shown here is derived from an EMBL/GenBank/DDBJ whole genome shotgun (WGS) entry which is preliminary data.</text>
</comment>
<organism evidence="10 11">
    <name type="scientific">Candidatus Shapirobacteria bacterium CG03_land_8_20_14_0_80_35_14</name>
    <dbReference type="NCBI Taxonomy" id="1974878"/>
    <lineage>
        <taxon>Bacteria</taxon>
        <taxon>Candidatus Shapironibacteriota</taxon>
    </lineage>
</organism>
<dbReference type="GO" id="GO:0015648">
    <property type="term" value="F:lipid-linked peptidoglycan transporter activity"/>
    <property type="evidence" value="ECO:0007669"/>
    <property type="project" value="UniProtKB-UniRule"/>
</dbReference>
<sequence>MHSLSKFRKLIGSRQNSISSASVILAITFGLSAILGFLRSRFLYAQFFQCCILDLDAYNAAFRLPDLIFKLLVTGALSASFIPVFASYLHKDKKIAYRMASSVINILLLVFTFSAIVIFIFARPLSTLIAQGFSDYQVDLMVNMTRILLLAQIFFLLSNFITAILHVGQNFLIPALSPIIYNIFIILSIFTLAPIFGIYGPVYGAVVGAFFHLVSQLPLLKRKKFKYKTIIDTNISGVREVFRLMLPRSLSLGLGEIENTVTLFFASSLVAGSISILNLSLQLVYLPSRIFGSTVGQASLPILAKSIAKNQHDIFRDTVRKTVLRSLYLALPISALILVNRVAIVRIAFGTKEFPWSATLLTAKTLAFLVPAIASQAIVQILVRAFYALHDTKTPLKISFISLFFNILSSYLFINFTNWGILGLAVSASLSNLIQCFGLWFVFIQKVDGSGWPLIFERIGKIFMVSILSGLISWLSLQLVDQFVFDTSKTFFVMTTFSVCIINGAIGYLVFSKIFKIKELDEFIIFFQKASSIFTKN</sequence>
<dbReference type="PIRSF" id="PIRSF002869">
    <property type="entry name" value="MviN"/>
    <property type="match status" value="1"/>
</dbReference>
<evidence type="ECO:0000256" key="5">
    <source>
        <dbReference type="ARBA" id="ARBA00022984"/>
    </source>
</evidence>
<evidence type="ECO:0000313" key="10">
    <source>
        <dbReference type="EMBL" id="PIV07190.1"/>
    </source>
</evidence>
<keyword evidence="8 9" id="KW-0813">Transport</keyword>
<dbReference type="InterPro" id="IPR004268">
    <property type="entry name" value="MurJ"/>
</dbReference>
<feature type="transmembrane region" description="Helical" evidence="8">
    <location>
        <begin position="395"/>
        <end position="414"/>
    </location>
</feature>
<feature type="transmembrane region" description="Helical" evidence="8">
    <location>
        <begin position="179"/>
        <end position="196"/>
    </location>
</feature>
<dbReference type="UniPathway" id="UPA00219"/>
<dbReference type="PANTHER" id="PTHR47019">
    <property type="entry name" value="LIPID II FLIPPASE MURJ"/>
    <property type="match status" value="1"/>
</dbReference>
<keyword evidence="4 8" id="KW-0133">Cell shape</keyword>
<feature type="transmembrane region" description="Helical" evidence="8">
    <location>
        <begin position="420"/>
        <end position="442"/>
    </location>
</feature>
<dbReference type="Pfam" id="PF03023">
    <property type="entry name" value="MurJ"/>
    <property type="match status" value="1"/>
</dbReference>
<comment type="similarity">
    <text evidence="8 9">Belongs to the MurJ/MviN family.</text>
</comment>
<proteinExistence type="inferred from homology"/>
<evidence type="ECO:0000256" key="7">
    <source>
        <dbReference type="ARBA" id="ARBA00023136"/>
    </source>
</evidence>
<feature type="transmembrane region" description="Helical" evidence="8">
    <location>
        <begin position="361"/>
        <end position="383"/>
    </location>
</feature>
<dbReference type="GO" id="GO:0008360">
    <property type="term" value="P:regulation of cell shape"/>
    <property type="evidence" value="ECO:0007669"/>
    <property type="project" value="UniProtKB-UniRule"/>
</dbReference>
<evidence type="ECO:0000256" key="3">
    <source>
        <dbReference type="ARBA" id="ARBA00022692"/>
    </source>
</evidence>
<keyword evidence="7 8" id="KW-0472">Membrane</keyword>
<dbReference type="PRINTS" id="PR01806">
    <property type="entry name" value="VIRFACTRMVIN"/>
</dbReference>
<evidence type="ECO:0000256" key="4">
    <source>
        <dbReference type="ARBA" id="ARBA00022960"/>
    </source>
</evidence>
<feature type="transmembrane region" description="Helical" evidence="8">
    <location>
        <begin position="491"/>
        <end position="511"/>
    </location>
</feature>
<comment type="pathway">
    <text evidence="8">Cell wall biogenesis; peptidoglycan biosynthesis.</text>
</comment>
<dbReference type="InterPro" id="IPR051050">
    <property type="entry name" value="Lipid_II_flippase_MurJ/MviN"/>
</dbReference>
<dbReference type="EMBL" id="PEVB01000082">
    <property type="protein sequence ID" value="PIV07190.1"/>
    <property type="molecule type" value="Genomic_DNA"/>
</dbReference>
<evidence type="ECO:0000256" key="8">
    <source>
        <dbReference type="HAMAP-Rule" id="MF_02078"/>
    </source>
</evidence>
<comment type="function">
    <text evidence="8 9">Involved in peptidoglycan biosynthesis. Transports lipid-linked peptidoglycan precursors from the inner to the outer leaflet of the cytoplasmic membrane.</text>
</comment>
<dbReference type="GO" id="GO:0034204">
    <property type="term" value="P:lipid translocation"/>
    <property type="evidence" value="ECO:0007669"/>
    <property type="project" value="TreeGrafter"/>
</dbReference>
<feature type="transmembrane region" description="Helical" evidence="8">
    <location>
        <begin position="147"/>
        <end position="167"/>
    </location>
</feature>
<gene>
    <name evidence="10" type="primary">mviN</name>
    <name evidence="8" type="synonym">murJ</name>
    <name evidence="10" type="ORF">COS53_02980</name>
</gene>
<comment type="subcellular location">
    <subcellularLocation>
        <location evidence="1 8">Cell membrane</location>
        <topology evidence="1 8">Multi-pass membrane protein</topology>
    </subcellularLocation>
</comment>
<feature type="transmembrane region" description="Helical" evidence="8">
    <location>
        <begin position="67"/>
        <end position="90"/>
    </location>
</feature>
<feature type="transmembrane region" description="Helical" evidence="8">
    <location>
        <begin position="202"/>
        <end position="220"/>
    </location>
</feature>
<evidence type="ECO:0000256" key="2">
    <source>
        <dbReference type="ARBA" id="ARBA00022475"/>
    </source>
</evidence>
<feature type="transmembrane region" description="Helical" evidence="8">
    <location>
        <begin position="462"/>
        <end position="479"/>
    </location>
</feature>
<feature type="transmembrane region" description="Helical" evidence="8">
    <location>
        <begin position="21"/>
        <end position="38"/>
    </location>
</feature>
<dbReference type="PANTHER" id="PTHR47019:SF1">
    <property type="entry name" value="LIPID II FLIPPASE MURJ"/>
    <property type="match status" value="1"/>
</dbReference>
<dbReference type="GO" id="GO:0071555">
    <property type="term" value="P:cell wall organization"/>
    <property type="evidence" value="ECO:0007669"/>
    <property type="project" value="UniProtKB-UniRule"/>
</dbReference>
<evidence type="ECO:0000256" key="9">
    <source>
        <dbReference type="PIRNR" id="PIRNR002869"/>
    </source>
</evidence>
<reference evidence="11" key="1">
    <citation type="submission" date="2017-09" db="EMBL/GenBank/DDBJ databases">
        <title>Depth-based differentiation of microbial function through sediment-hosted aquifers and enrichment of novel symbionts in the deep terrestrial subsurface.</title>
        <authorList>
            <person name="Probst A.J."/>
            <person name="Ladd B."/>
            <person name="Jarett J.K."/>
            <person name="Geller-Mcgrath D.E."/>
            <person name="Sieber C.M.K."/>
            <person name="Emerson J.B."/>
            <person name="Anantharaman K."/>
            <person name="Thomas B.C."/>
            <person name="Malmstrom R."/>
            <person name="Stieglmeier M."/>
            <person name="Klingl A."/>
            <person name="Woyke T."/>
            <person name="Ryan C.M."/>
            <person name="Banfield J.F."/>
        </authorList>
    </citation>
    <scope>NUCLEOTIDE SEQUENCE [LARGE SCALE GENOMIC DNA]</scope>
</reference>
<dbReference type="CDD" id="cd13123">
    <property type="entry name" value="MATE_MurJ_like"/>
    <property type="match status" value="1"/>
</dbReference>